<dbReference type="InterPro" id="IPR017911">
    <property type="entry name" value="MacB-like_ATP-bd"/>
</dbReference>
<evidence type="ECO:0000313" key="12">
    <source>
        <dbReference type="EMBL" id="MDQ0362421.1"/>
    </source>
</evidence>
<dbReference type="InterPro" id="IPR003593">
    <property type="entry name" value="AAA+_ATPase"/>
</dbReference>
<dbReference type="PANTHER" id="PTHR42798">
    <property type="entry name" value="LIPOPROTEIN-RELEASING SYSTEM ATP-BINDING PROTEIN LOLD"/>
    <property type="match status" value="1"/>
</dbReference>
<dbReference type="Pfam" id="PF02687">
    <property type="entry name" value="FtsX"/>
    <property type="match status" value="1"/>
</dbReference>
<keyword evidence="7 10" id="KW-1133">Transmembrane helix</keyword>
<keyword evidence="4 10" id="KW-0812">Transmembrane</keyword>
<dbReference type="InterPro" id="IPR003838">
    <property type="entry name" value="ABC3_permease_C"/>
</dbReference>
<dbReference type="InterPro" id="IPR027417">
    <property type="entry name" value="P-loop_NTPase"/>
</dbReference>
<accession>A0ABU0E6S6</accession>
<keyword evidence="13" id="KW-1185">Reference proteome</keyword>
<evidence type="ECO:0000256" key="9">
    <source>
        <dbReference type="ARBA" id="ARBA00038388"/>
    </source>
</evidence>
<evidence type="ECO:0000256" key="2">
    <source>
        <dbReference type="ARBA" id="ARBA00022448"/>
    </source>
</evidence>
<comment type="similarity">
    <text evidence="9">Belongs to the ABC transporter superfamily. Macrolide exporter (TC 3.A.1.122) family.</text>
</comment>
<keyword evidence="6" id="KW-0067">ATP-binding</keyword>
<evidence type="ECO:0000256" key="6">
    <source>
        <dbReference type="ARBA" id="ARBA00022840"/>
    </source>
</evidence>
<dbReference type="PANTHER" id="PTHR42798:SF6">
    <property type="entry name" value="CELL DIVISION ATP-BINDING PROTEIN FTSE"/>
    <property type="match status" value="1"/>
</dbReference>
<evidence type="ECO:0000313" key="13">
    <source>
        <dbReference type="Proteomes" id="UP001230220"/>
    </source>
</evidence>
<gene>
    <name evidence="12" type="ORF">J2S15_003175</name>
</gene>
<evidence type="ECO:0000256" key="4">
    <source>
        <dbReference type="ARBA" id="ARBA00022692"/>
    </source>
</evidence>
<sequence>MIQLKKIKKTYTTGDFTQVALNEIDLSFRANEFVAILGQSGSGKTTLLNILGGLDQYDSGDLIINGRSTKNFKDSDWDAYRNNSVGFVFQSYNLIPHLNILDNIEMSMTLSGISMSEKKERALEVLERVGLKEHAKKKPNQLSGGQMQRVAIARALVNNPDIILADEPTGALDSETSVQIMDLISEIAKDKLVVMVTHNPDLAKSYADRIVELSDGSVVSDSDPYSEKDEVDNYNPKKTSMSFFTALKLSGKNILAKKWRTALTSFASSIGIIGVALVLALSNGFDIQISEYEKGTLSNYPIQITQTAMNIDMSAMGNDEEEAVEYPKDEVVYSYDSSENNVTHTNTITEEYVDYVEDMDSSLIDGISYTRSVNMNILKMEDGKATSVNQSTAGFSTYPSKSESTDSDFLEENYDVLAGSLPKDTNDIVLIVDEYNQVDVSILNELGLTSDDEEIKFDDIVGTEYKLLYNDDYYTKSGDYYVVNGTPTDLSDLYNSENAETLTVTGIIRIKEDTNVSGLSTGIAYSDDLAKKFIENAKQSEVVLAQEAADYNVLNGSVFSSNDSSGSTMGGRNTSSLGSTQTKDDVLAQLGASSVPTSISIYPVDFDSKEKITEYLDDWNDGLADTDQIQYTDMAEMITTLSGSIMSAITIVLVAFAAISLVVSMIMIGIIIYISVLERTREIGVLRSLGARKKDITRVFNAETFIIGTCSGLLGILIAYLLTFPVNSVLEGMTDLANIAQLDPVVAIGLVALSVILTMIGGFIPAKMAAKKDPVEALRSE</sequence>
<keyword evidence="2" id="KW-0813">Transport</keyword>
<feature type="transmembrane region" description="Helical" evidence="10">
    <location>
        <begin position="744"/>
        <end position="764"/>
    </location>
</feature>
<dbReference type="Gene3D" id="3.40.50.300">
    <property type="entry name" value="P-loop containing nucleotide triphosphate hydrolases"/>
    <property type="match status" value="1"/>
</dbReference>
<comment type="subcellular location">
    <subcellularLocation>
        <location evidence="1">Cell inner membrane</location>
        <topology evidence="1">Multi-pass membrane protein</topology>
    </subcellularLocation>
</comment>
<organism evidence="12 13">
    <name type="scientific">Breznakia pachnodae</name>
    <dbReference type="NCBI Taxonomy" id="265178"/>
    <lineage>
        <taxon>Bacteria</taxon>
        <taxon>Bacillati</taxon>
        <taxon>Bacillota</taxon>
        <taxon>Erysipelotrichia</taxon>
        <taxon>Erysipelotrichales</taxon>
        <taxon>Erysipelotrichaceae</taxon>
        <taxon>Breznakia</taxon>
    </lineage>
</organism>
<dbReference type="RefSeq" id="WP_307410024.1">
    <property type="nucleotide sequence ID" value="NZ_JAUSUR010000006.1"/>
</dbReference>
<dbReference type="CDD" id="cd03255">
    <property type="entry name" value="ABC_MJ0796_LolCDE_FtsE"/>
    <property type="match status" value="1"/>
</dbReference>
<evidence type="ECO:0000256" key="10">
    <source>
        <dbReference type="SAM" id="Phobius"/>
    </source>
</evidence>
<evidence type="ECO:0000256" key="7">
    <source>
        <dbReference type="ARBA" id="ARBA00022989"/>
    </source>
</evidence>
<feature type="transmembrane region" description="Helical" evidence="10">
    <location>
        <begin position="699"/>
        <end position="724"/>
    </location>
</feature>
<evidence type="ECO:0000259" key="11">
    <source>
        <dbReference type="PROSITE" id="PS50893"/>
    </source>
</evidence>
<dbReference type="PROSITE" id="PS50893">
    <property type="entry name" value="ABC_TRANSPORTER_2"/>
    <property type="match status" value="1"/>
</dbReference>
<evidence type="ECO:0000256" key="1">
    <source>
        <dbReference type="ARBA" id="ARBA00004429"/>
    </source>
</evidence>
<dbReference type="SMART" id="SM00382">
    <property type="entry name" value="AAA"/>
    <property type="match status" value="1"/>
</dbReference>
<feature type="transmembrane region" description="Helical" evidence="10">
    <location>
        <begin position="262"/>
        <end position="281"/>
    </location>
</feature>
<evidence type="ECO:0000256" key="8">
    <source>
        <dbReference type="ARBA" id="ARBA00023136"/>
    </source>
</evidence>
<dbReference type="PROSITE" id="PS00211">
    <property type="entry name" value="ABC_TRANSPORTER_1"/>
    <property type="match status" value="1"/>
</dbReference>
<evidence type="ECO:0000256" key="5">
    <source>
        <dbReference type="ARBA" id="ARBA00022741"/>
    </source>
</evidence>
<dbReference type="Proteomes" id="UP001230220">
    <property type="component" value="Unassembled WGS sequence"/>
</dbReference>
<keyword evidence="5" id="KW-0547">Nucleotide-binding</keyword>
<dbReference type="Pfam" id="PF00005">
    <property type="entry name" value="ABC_tran"/>
    <property type="match status" value="1"/>
</dbReference>
<name>A0ABU0E6S6_9FIRM</name>
<proteinExistence type="inferred from homology"/>
<evidence type="ECO:0000256" key="3">
    <source>
        <dbReference type="ARBA" id="ARBA00022475"/>
    </source>
</evidence>
<dbReference type="InterPro" id="IPR003439">
    <property type="entry name" value="ABC_transporter-like_ATP-bd"/>
</dbReference>
<feature type="domain" description="ABC transporter" evidence="11">
    <location>
        <begin position="2"/>
        <end position="240"/>
    </location>
</feature>
<feature type="transmembrane region" description="Helical" evidence="10">
    <location>
        <begin position="645"/>
        <end position="678"/>
    </location>
</feature>
<dbReference type="EMBL" id="JAUSUR010000006">
    <property type="protein sequence ID" value="MDQ0362421.1"/>
    <property type="molecule type" value="Genomic_DNA"/>
</dbReference>
<dbReference type="SUPFAM" id="SSF52540">
    <property type="entry name" value="P-loop containing nucleoside triphosphate hydrolases"/>
    <property type="match status" value="1"/>
</dbReference>
<comment type="caution">
    <text evidence="12">The sequence shown here is derived from an EMBL/GenBank/DDBJ whole genome shotgun (WGS) entry which is preliminary data.</text>
</comment>
<keyword evidence="8 10" id="KW-0472">Membrane</keyword>
<keyword evidence="3" id="KW-1003">Cell membrane</keyword>
<protein>
    <submittedName>
        <fullName evidence="12">ABC transport system permease protein</fullName>
    </submittedName>
</protein>
<dbReference type="InterPro" id="IPR017871">
    <property type="entry name" value="ABC_transporter-like_CS"/>
</dbReference>
<reference evidence="12 13" key="1">
    <citation type="submission" date="2023-07" db="EMBL/GenBank/DDBJ databases">
        <title>Genomic Encyclopedia of Type Strains, Phase IV (KMG-IV): sequencing the most valuable type-strain genomes for metagenomic binning, comparative biology and taxonomic classification.</title>
        <authorList>
            <person name="Goeker M."/>
        </authorList>
    </citation>
    <scope>NUCLEOTIDE SEQUENCE [LARGE SCALE GENOMIC DNA]</scope>
    <source>
        <strain evidence="12 13">DSM 16784</strain>
    </source>
</reference>